<evidence type="ECO:0000259" key="1">
    <source>
        <dbReference type="Pfam" id="PF13649"/>
    </source>
</evidence>
<dbReference type="AlphaFoldDB" id="A0A5B7SP72"/>
<dbReference type="InterPro" id="IPR041698">
    <property type="entry name" value="Methyltransf_25"/>
</dbReference>
<dbReference type="GO" id="GO:0032259">
    <property type="term" value="P:methylation"/>
    <property type="evidence" value="ECO:0007669"/>
    <property type="project" value="UniProtKB-KW"/>
</dbReference>
<keyword evidence="2" id="KW-0489">Methyltransferase</keyword>
<dbReference type="Proteomes" id="UP000310017">
    <property type="component" value="Chromosome"/>
</dbReference>
<name>A0A5B7SP72_9FLAO</name>
<evidence type="ECO:0000313" key="3">
    <source>
        <dbReference type="Proteomes" id="UP000310017"/>
    </source>
</evidence>
<dbReference type="InterPro" id="IPR029063">
    <property type="entry name" value="SAM-dependent_MTases_sf"/>
</dbReference>
<protein>
    <submittedName>
        <fullName evidence="2">Methyltransferase domain-containing protein</fullName>
    </submittedName>
</protein>
<keyword evidence="2" id="KW-0808">Transferase</keyword>
<dbReference type="CDD" id="cd02440">
    <property type="entry name" value="AdoMet_MTases"/>
    <property type="match status" value="1"/>
</dbReference>
<dbReference type="SUPFAM" id="SSF53335">
    <property type="entry name" value="S-adenosyl-L-methionine-dependent methyltransferases"/>
    <property type="match status" value="1"/>
</dbReference>
<organism evidence="2 3">
    <name type="scientific">Aggregatimonas sangjinii</name>
    <dbReference type="NCBI Taxonomy" id="2583587"/>
    <lineage>
        <taxon>Bacteria</taxon>
        <taxon>Pseudomonadati</taxon>
        <taxon>Bacteroidota</taxon>
        <taxon>Flavobacteriia</taxon>
        <taxon>Flavobacteriales</taxon>
        <taxon>Flavobacteriaceae</taxon>
        <taxon>Aggregatimonas</taxon>
    </lineage>
</organism>
<reference evidence="2 3" key="1">
    <citation type="submission" date="2019-05" db="EMBL/GenBank/DDBJ databases">
        <title>Genome sequencing of F202Z8.</title>
        <authorList>
            <person name="Kwon Y.M."/>
        </authorList>
    </citation>
    <scope>NUCLEOTIDE SEQUENCE [LARGE SCALE GENOMIC DNA]</scope>
    <source>
        <strain evidence="2 3">F202Z8</strain>
    </source>
</reference>
<keyword evidence="3" id="KW-1185">Reference proteome</keyword>
<gene>
    <name evidence="2" type="ORF">FGM00_07610</name>
</gene>
<accession>A0A5B7SP72</accession>
<dbReference type="Gene3D" id="3.40.50.150">
    <property type="entry name" value="Vaccinia Virus protein VP39"/>
    <property type="match status" value="1"/>
</dbReference>
<dbReference type="Pfam" id="PF13649">
    <property type="entry name" value="Methyltransf_25"/>
    <property type="match status" value="1"/>
</dbReference>
<dbReference type="KEGG" id="asag:FGM00_07610"/>
<evidence type="ECO:0000313" key="2">
    <source>
        <dbReference type="EMBL" id="QCW99971.1"/>
    </source>
</evidence>
<dbReference type="EMBL" id="CP040710">
    <property type="protein sequence ID" value="QCW99971.1"/>
    <property type="molecule type" value="Genomic_DNA"/>
</dbReference>
<sequence>MLGRLKKRSTETEIMDDFKRGGTQLKEVLDDINRVNRILGGNAITIEAFAKLVREHPQERYIVLDVGCGDGTMLREVAQYCRKREINADFIGIDLNTNTLQIAQEASVGYPEIRFLKQDVLELNQTDLNCDILITTLTTHHFSNEQLPALLKQCARLAKIGVINNDLHRSRVAFYLFKIFSLIFIKTNTAKIDGLISIRKGFKKHDLLNFAKDLPHMRHIIEWKWAFRYVWIMQPKRPNTP</sequence>
<proteinExistence type="predicted"/>
<dbReference type="GO" id="GO:0008168">
    <property type="term" value="F:methyltransferase activity"/>
    <property type="evidence" value="ECO:0007669"/>
    <property type="project" value="UniProtKB-KW"/>
</dbReference>
<dbReference type="RefSeq" id="WP_138852319.1">
    <property type="nucleotide sequence ID" value="NZ_CP040710.1"/>
</dbReference>
<dbReference type="OrthoDB" id="9800454at2"/>
<feature type="domain" description="Methyltransferase" evidence="1">
    <location>
        <begin position="63"/>
        <end position="159"/>
    </location>
</feature>